<accession>A0A8X6UU56</accession>
<dbReference type="AlphaFoldDB" id="A0A8X6UU56"/>
<sequence length="165" mass="18766">MSRKRNSYTERDRQSVLHALEAKLATGESDEAQTSKIRELENLLSHVRVELESARVEAETRLSRQEARLQEAELRSDNIERMREQISRLQAEKELLRVEKEEALGLPESPAMRTLRSVPMQAHFGLWVQKIYGSPCTGVSKFISRKSGYVQLVQAPGSPPQVPNV</sequence>
<organism evidence="2 3">
    <name type="scientific">Trichonephila clavipes</name>
    <name type="common">Golden silk orbweaver</name>
    <name type="synonym">Nephila clavipes</name>
    <dbReference type="NCBI Taxonomy" id="2585209"/>
    <lineage>
        <taxon>Eukaryota</taxon>
        <taxon>Metazoa</taxon>
        <taxon>Ecdysozoa</taxon>
        <taxon>Arthropoda</taxon>
        <taxon>Chelicerata</taxon>
        <taxon>Arachnida</taxon>
        <taxon>Araneae</taxon>
        <taxon>Araneomorphae</taxon>
        <taxon>Entelegynae</taxon>
        <taxon>Araneoidea</taxon>
        <taxon>Nephilidae</taxon>
        <taxon>Trichonephila</taxon>
    </lineage>
</organism>
<feature type="coiled-coil region" evidence="1">
    <location>
        <begin position="37"/>
        <end position="106"/>
    </location>
</feature>
<gene>
    <name evidence="2" type="ORF">TNCV_2190691</name>
</gene>
<dbReference type="EMBL" id="BMAU01021039">
    <property type="protein sequence ID" value="GFX87793.1"/>
    <property type="molecule type" value="Genomic_DNA"/>
</dbReference>
<reference evidence="2" key="1">
    <citation type="submission" date="2020-08" db="EMBL/GenBank/DDBJ databases">
        <title>Multicomponent nature underlies the extraordinary mechanical properties of spider dragline silk.</title>
        <authorList>
            <person name="Kono N."/>
            <person name="Nakamura H."/>
            <person name="Mori M."/>
            <person name="Yoshida Y."/>
            <person name="Ohtoshi R."/>
            <person name="Malay A.D."/>
            <person name="Moran D.A.P."/>
            <person name="Tomita M."/>
            <person name="Numata K."/>
            <person name="Arakawa K."/>
        </authorList>
    </citation>
    <scope>NUCLEOTIDE SEQUENCE</scope>
</reference>
<evidence type="ECO:0000313" key="3">
    <source>
        <dbReference type="Proteomes" id="UP000887159"/>
    </source>
</evidence>
<keyword evidence="1" id="KW-0175">Coiled coil</keyword>
<keyword evidence="3" id="KW-1185">Reference proteome</keyword>
<protein>
    <submittedName>
        <fullName evidence="2">Uncharacterized protein</fullName>
    </submittedName>
</protein>
<comment type="caution">
    <text evidence="2">The sequence shown here is derived from an EMBL/GenBank/DDBJ whole genome shotgun (WGS) entry which is preliminary data.</text>
</comment>
<evidence type="ECO:0000313" key="2">
    <source>
        <dbReference type="EMBL" id="GFX87793.1"/>
    </source>
</evidence>
<proteinExistence type="predicted"/>
<evidence type="ECO:0000256" key="1">
    <source>
        <dbReference type="SAM" id="Coils"/>
    </source>
</evidence>
<dbReference type="Proteomes" id="UP000887159">
    <property type="component" value="Unassembled WGS sequence"/>
</dbReference>
<name>A0A8X6UU56_TRICX</name>